<evidence type="ECO:0000313" key="1">
    <source>
        <dbReference type="EMBL" id="GGK57900.1"/>
    </source>
</evidence>
<evidence type="ECO:0008006" key="3">
    <source>
        <dbReference type="Google" id="ProtNLM"/>
    </source>
</evidence>
<keyword evidence="2" id="KW-1185">Reference proteome</keyword>
<sequence length="79" mass="8437">MIARPHSRACRPKYEPVTEQSAKSAVALLKEAGLPGHKYALDASVAEVALRQTPPVAIVTSDVDDLTKLCGNKVRLIAV</sequence>
<accession>A0A917QM35</accession>
<evidence type="ECO:0000313" key="2">
    <source>
        <dbReference type="Proteomes" id="UP000612956"/>
    </source>
</evidence>
<dbReference type="AlphaFoldDB" id="A0A917QM35"/>
<proteinExistence type="predicted"/>
<dbReference type="RefSeq" id="WP_229684045.1">
    <property type="nucleotide sequence ID" value="NZ_BMMW01000003.1"/>
</dbReference>
<comment type="caution">
    <text evidence="1">The sequence shown here is derived from an EMBL/GenBank/DDBJ whole genome shotgun (WGS) entry which is preliminary data.</text>
</comment>
<gene>
    <name evidence="1" type="ORF">GCM10011591_32620</name>
</gene>
<dbReference type="Proteomes" id="UP000612956">
    <property type="component" value="Unassembled WGS sequence"/>
</dbReference>
<name>A0A917QM35_9NOCA</name>
<organism evidence="1 2">
    <name type="scientific">Nocardia camponoti</name>
    <dbReference type="NCBI Taxonomy" id="1616106"/>
    <lineage>
        <taxon>Bacteria</taxon>
        <taxon>Bacillati</taxon>
        <taxon>Actinomycetota</taxon>
        <taxon>Actinomycetes</taxon>
        <taxon>Mycobacteriales</taxon>
        <taxon>Nocardiaceae</taxon>
        <taxon>Nocardia</taxon>
    </lineage>
</organism>
<protein>
    <recommendedName>
        <fullName evidence="3">DNA-binding protein</fullName>
    </recommendedName>
</protein>
<dbReference type="EMBL" id="BMMW01000003">
    <property type="protein sequence ID" value="GGK57900.1"/>
    <property type="molecule type" value="Genomic_DNA"/>
</dbReference>
<reference evidence="1" key="2">
    <citation type="submission" date="2020-09" db="EMBL/GenBank/DDBJ databases">
        <authorList>
            <person name="Sun Q."/>
            <person name="Zhou Y."/>
        </authorList>
    </citation>
    <scope>NUCLEOTIDE SEQUENCE</scope>
    <source>
        <strain evidence="1">CGMCC 4.7278</strain>
    </source>
</reference>
<reference evidence="1" key="1">
    <citation type="journal article" date="2014" name="Int. J. Syst. Evol. Microbiol.">
        <title>Complete genome sequence of Corynebacterium casei LMG S-19264T (=DSM 44701T), isolated from a smear-ripened cheese.</title>
        <authorList>
            <consortium name="US DOE Joint Genome Institute (JGI-PGF)"/>
            <person name="Walter F."/>
            <person name="Albersmeier A."/>
            <person name="Kalinowski J."/>
            <person name="Ruckert C."/>
        </authorList>
    </citation>
    <scope>NUCLEOTIDE SEQUENCE</scope>
    <source>
        <strain evidence="1">CGMCC 4.7278</strain>
    </source>
</reference>